<dbReference type="OrthoDB" id="10249920at2759"/>
<dbReference type="PROSITE" id="PS51462">
    <property type="entry name" value="NUDIX"/>
    <property type="match status" value="1"/>
</dbReference>
<dbReference type="GO" id="GO:0019693">
    <property type="term" value="P:ribose phosphate metabolic process"/>
    <property type="evidence" value="ECO:0007669"/>
    <property type="project" value="TreeGrafter"/>
</dbReference>
<keyword evidence="4" id="KW-0963">Cytoplasm</keyword>
<evidence type="ECO:0000256" key="4">
    <source>
        <dbReference type="ARBA" id="ARBA00022490"/>
    </source>
</evidence>
<accession>A0A7M5V298</accession>
<evidence type="ECO:0000256" key="2">
    <source>
        <dbReference type="ARBA" id="ARBA00004496"/>
    </source>
</evidence>
<evidence type="ECO:0000256" key="11">
    <source>
        <dbReference type="ARBA" id="ARBA00080475"/>
    </source>
</evidence>
<dbReference type="GeneID" id="136823293"/>
<keyword evidence="14" id="KW-1185">Reference proteome</keyword>
<dbReference type="EC" id="3.6.1.45" evidence="9"/>
<organism evidence="13 14">
    <name type="scientific">Clytia hemisphaerica</name>
    <dbReference type="NCBI Taxonomy" id="252671"/>
    <lineage>
        <taxon>Eukaryota</taxon>
        <taxon>Metazoa</taxon>
        <taxon>Cnidaria</taxon>
        <taxon>Hydrozoa</taxon>
        <taxon>Hydroidolina</taxon>
        <taxon>Leptothecata</taxon>
        <taxon>Obeliida</taxon>
        <taxon>Clytiidae</taxon>
        <taxon>Clytia</taxon>
    </lineage>
</organism>
<dbReference type="GO" id="GO:0046872">
    <property type="term" value="F:metal ion binding"/>
    <property type="evidence" value="ECO:0007669"/>
    <property type="project" value="InterPro"/>
</dbReference>
<dbReference type="RefSeq" id="XP_066935573.1">
    <property type="nucleotide sequence ID" value="XM_067079472.1"/>
</dbReference>
<dbReference type="GO" id="GO:0008768">
    <property type="term" value="F:UDP-sugar diphosphatase activity"/>
    <property type="evidence" value="ECO:0007669"/>
    <property type="project" value="UniProtKB-EC"/>
</dbReference>
<evidence type="ECO:0000256" key="8">
    <source>
        <dbReference type="ARBA" id="ARBA00054674"/>
    </source>
</evidence>
<dbReference type="AlphaFoldDB" id="A0A7M5V298"/>
<comment type="subcellular location">
    <subcellularLocation>
        <location evidence="2">Cytoplasm</location>
    </subcellularLocation>
</comment>
<dbReference type="Proteomes" id="UP000594262">
    <property type="component" value="Unplaced"/>
</dbReference>
<dbReference type="EnsemblMetazoa" id="CLYHEMT010032.1">
    <property type="protein sequence ID" value="CLYHEMP010032.1"/>
    <property type="gene ID" value="CLYHEMG010032"/>
</dbReference>
<comment type="subunit">
    <text evidence="3">Homodimer.</text>
</comment>
<sequence length="280" mass="32099">MTRTRCCFLLIRSIEILHQINFKSAYTSRNLFIKSRSFGCRPYSNSKTTTTTATSKENIKTMDGMEIKDMKLVPCTQSKYVVPGRVTFNQNGRQRKWDYVKVHDSVSILIYNKTRDAFVLVRQFRPAPYLNINSKMLKEEVSDIENKSSEKKDFKTVAPFELGVTYELCAGIVDQKRSLVEIAQSEIEEETGYIVPLENIKQIFRHTATGHSGNMGTAFYAEVTDDMKTAKGGGVQDSGEFIDLYYLPRTDAKDFALDERYVKPSSFIAAIMWFFINQQK</sequence>
<feature type="domain" description="Nudix hydrolase" evidence="12">
    <location>
        <begin position="101"/>
        <end position="270"/>
    </location>
</feature>
<dbReference type="CDD" id="cd18887">
    <property type="entry name" value="NUDIX_UGPPase_Nudt14"/>
    <property type="match status" value="1"/>
</dbReference>
<keyword evidence="5" id="KW-0378">Hydrolase</keyword>
<evidence type="ECO:0000256" key="1">
    <source>
        <dbReference type="ARBA" id="ARBA00001946"/>
    </source>
</evidence>
<dbReference type="GO" id="GO:0006753">
    <property type="term" value="P:nucleoside phosphate metabolic process"/>
    <property type="evidence" value="ECO:0007669"/>
    <property type="project" value="TreeGrafter"/>
</dbReference>
<dbReference type="InterPro" id="IPR000086">
    <property type="entry name" value="NUDIX_hydrolase_dom"/>
</dbReference>
<evidence type="ECO:0000256" key="10">
    <source>
        <dbReference type="ARBA" id="ARBA00071467"/>
    </source>
</evidence>
<evidence type="ECO:0000256" key="7">
    <source>
        <dbReference type="ARBA" id="ARBA00051086"/>
    </source>
</evidence>
<reference evidence="13" key="1">
    <citation type="submission" date="2021-01" db="UniProtKB">
        <authorList>
            <consortium name="EnsemblMetazoa"/>
        </authorList>
    </citation>
    <scope>IDENTIFICATION</scope>
</reference>
<evidence type="ECO:0000256" key="3">
    <source>
        <dbReference type="ARBA" id="ARBA00011738"/>
    </source>
</evidence>
<dbReference type="PANTHER" id="PTHR11839">
    <property type="entry name" value="UDP/ADP-SUGAR PYROPHOSPHATASE"/>
    <property type="match status" value="1"/>
</dbReference>
<comment type="function">
    <text evidence="8">Hydrolyzes UDP-glucose to glucose 1-phosphate and UMP and ADP-ribose to ribose 5-phosphate and AMP. The physiological substrate is probably UDP-glucose. Poor activity on other substrates such as ADP-glucose, CDP-glucose, GDP-glucose and GDP-mannose.</text>
</comment>
<dbReference type="Gene3D" id="3.90.79.10">
    <property type="entry name" value="Nucleoside Triphosphate Pyrophosphohydrolase"/>
    <property type="match status" value="1"/>
</dbReference>
<dbReference type="NCBIfam" id="TIGR00052">
    <property type="entry name" value="nudix-type nucleoside diphosphatase, YffH/AdpP family"/>
    <property type="match status" value="1"/>
</dbReference>
<evidence type="ECO:0000256" key="6">
    <source>
        <dbReference type="ARBA" id="ARBA00022842"/>
    </source>
</evidence>
<dbReference type="FunFam" id="3.90.79.10:FF:000035">
    <property type="entry name" value="Uridine diphosphate glucose pyrophosphatase"/>
    <property type="match status" value="1"/>
</dbReference>
<dbReference type="PANTHER" id="PTHR11839:SF15">
    <property type="entry name" value="URIDINE DIPHOSPHATE GLUCOSE PYROPHOSPHATASE NUDT14"/>
    <property type="match status" value="1"/>
</dbReference>
<comment type="catalytic activity">
    <reaction evidence="7">
        <text>UDP-sugar + H2O = UMP + alpha-D-aldose 1-phosphate.</text>
        <dbReference type="EC" id="3.6.1.45"/>
    </reaction>
</comment>
<dbReference type="GO" id="GO:0005737">
    <property type="term" value="C:cytoplasm"/>
    <property type="evidence" value="ECO:0007669"/>
    <property type="project" value="UniProtKB-SubCell"/>
</dbReference>
<evidence type="ECO:0000259" key="12">
    <source>
        <dbReference type="PROSITE" id="PS51462"/>
    </source>
</evidence>
<dbReference type="SUPFAM" id="SSF55811">
    <property type="entry name" value="Nudix"/>
    <property type="match status" value="1"/>
</dbReference>
<name>A0A7M5V298_9CNID</name>
<dbReference type="InterPro" id="IPR004385">
    <property type="entry name" value="NDP_pyrophosphatase"/>
</dbReference>
<protein>
    <recommendedName>
        <fullName evidence="10">Uridine diphosphate glucose pyrophosphatase NUDT14</fullName>
        <ecNumber evidence="9">3.6.1.45</ecNumber>
    </recommendedName>
    <alternativeName>
        <fullName evidence="11">Nucleoside diphosphate-linked moiety X motif 14</fullName>
    </alternativeName>
</protein>
<proteinExistence type="predicted"/>
<dbReference type="InterPro" id="IPR015797">
    <property type="entry name" value="NUDIX_hydrolase-like_dom_sf"/>
</dbReference>
<comment type="cofactor">
    <cofactor evidence="1">
        <name>Mg(2+)</name>
        <dbReference type="ChEBI" id="CHEBI:18420"/>
    </cofactor>
</comment>
<keyword evidence="6" id="KW-0460">Magnesium</keyword>
<evidence type="ECO:0000313" key="13">
    <source>
        <dbReference type="EnsemblMetazoa" id="CLYHEMP010032.1"/>
    </source>
</evidence>
<evidence type="ECO:0000313" key="14">
    <source>
        <dbReference type="Proteomes" id="UP000594262"/>
    </source>
</evidence>
<evidence type="ECO:0000256" key="5">
    <source>
        <dbReference type="ARBA" id="ARBA00022801"/>
    </source>
</evidence>
<evidence type="ECO:0000256" key="9">
    <source>
        <dbReference type="ARBA" id="ARBA00066480"/>
    </source>
</evidence>